<sequence length="39" mass="4640">MHIENPDDRNSKSTSTHEKNEGYVRICIDYPTLINKRTY</sequence>
<dbReference type="Proteomes" id="UP001055439">
    <property type="component" value="Chromosome 5"/>
</dbReference>
<accession>A0A9E7G5E1</accession>
<dbReference type="AlphaFoldDB" id="A0A9E7G5E1"/>
<gene>
    <name evidence="2" type="ORF">MUK42_07174</name>
</gene>
<dbReference type="EMBL" id="CP097507">
    <property type="protein sequence ID" value="URE06572.1"/>
    <property type="molecule type" value="Genomic_DNA"/>
</dbReference>
<feature type="region of interest" description="Disordered" evidence="1">
    <location>
        <begin position="1"/>
        <end position="21"/>
    </location>
</feature>
<evidence type="ECO:0000313" key="2">
    <source>
        <dbReference type="EMBL" id="URE06572.1"/>
    </source>
</evidence>
<keyword evidence="3" id="KW-1185">Reference proteome</keyword>
<proteinExistence type="predicted"/>
<organism evidence="2 3">
    <name type="scientific">Musa troglodytarum</name>
    <name type="common">fe'i banana</name>
    <dbReference type="NCBI Taxonomy" id="320322"/>
    <lineage>
        <taxon>Eukaryota</taxon>
        <taxon>Viridiplantae</taxon>
        <taxon>Streptophyta</taxon>
        <taxon>Embryophyta</taxon>
        <taxon>Tracheophyta</taxon>
        <taxon>Spermatophyta</taxon>
        <taxon>Magnoliopsida</taxon>
        <taxon>Liliopsida</taxon>
        <taxon>Zingiberales</taxon>
        <taxon>Musaceae</taxon>
        <taxon>Musa</taxon>
    </lineage>
</organism>
<reference evidence="2" key="1">
    <citation type="submission" date="2022-05" db="EMBL/GenBank/DDBJ databases">
        <title>The Musa troglodytarum L. genome provides insights into the mechanism of non-climacteric behaviour and enrichment of carotenoids.</title>
        <authorList>
            <person name="Wang J."/>
        </authorList>
    </citation>
    <scope>NUCLEOTIDE SEQUENCE</scope>
    <source>
        <tissue evidence="2">Leaf</tissue>
    </source>
</reference>
<evidence type="ECO:0000256" key="1">
    <source>
        <dbReference type="SAM" id="MobiDB-lite"/>
    </source>
</evidence>
<protein>
    <submittedName>
        <fullName evidence="2">Uncharacterized protein</fullName>
    </submittedName>
</protein>
<evidence type="ECO:0000313" key="3">
    <source>
        <dbReference type="Proteomes" id="UP001055439"/>
    </source>
</evidence>
<name>A0A9E7G5E1_9LILI</name>